<name>A0ABV1GCK5_9FIRM</name>
<keyword evidence="1" id="KW-1133">Transmembrane helix</keyword>
<protein>
    <submittedName>
        <fullName evidence="2">Uncharacterized protein</fullName>
    </submittedName>
</protein>
<comment type="caution">
    <text evidence="2">The sequence shown here is derived from an EMBL/GenBank/DDBJ whole genome shotgun (WGS) entry which is preliminary data.</text>
</comment>
<gene>
    <name evidence="2" type="ORF">WMO24_03850</name>
</gene>
<keyword evidence="3" id="KW-1185">Reference proteome</keyword>
<dbReference type="Proteomes" id="UP001477672">
    <property type="component" value="Unassembled WGS sequence"/>
</dbReference>
<proteinExistence type="predicted"/>
<feature type="transmembrane region" description="Helical" evidence="1">
    <location>
        <begin position="30"/>
        <end position="52"/>
    </location>
</feature>
<keyword evidence="1" id="KW-0472">Membrane</keyword>
<sequence length="55" mass="5892">MFLFTGALFVLCGLLLLAKARRMTQSRGISVVVGLCAAGLALLGLRLILYAFTTF</sequence>
<evidence type="ECO:0000313" key="2">
    <source>
        <dbReference type="EMBL" id="MEQ2519566.1"/>
    </source>
</evidence>
<keyword evidence="1" id="KW-0812">Transmembrane</keyword>
<organism evidence="2 3">
    <name type="scientific">Ruthenibacterium intestinale</name>
    <dbReference type="NCBI Taxonomy" id="3133163"/>
    <lineage>
        <taxon>Bacteria</taxon>
        <taxon>Bacillati</taxon>
        <taxon>Bacillota</taxon>
        <taxon>Clostridia</taxon>
        <taxon>Eubacteriales</taxon>
        <taxon>Oscillospiraceae</taxon>
        <taxon>Ruthenibacterium</taxon>
    </lineage>
</organism>
<dbReference type="RefSeq" id="WP_349214999.1">
    <property type="nucleotide sequence ID" value="NZ_JBBMFA010000059.1"/>
</dbReference>
<dbReference type="EMBL" id="JBBMFA010000059">
    <property type="protein sequence ID" value="MEQ2519566.1"/>
    <property type="molecule type" value="Genomic_DNA"/>
</dbReference>
<evidence type="ECO:0000256" key="1">
    <source>
        <dbReference type="SAM" id="Phobius"/>
    </source>
</evidence>
<evidence type="ECO:0000313" key="3">
    <source>
        <dbReference type="Proteomes" id="UP001477672"/>
    </source>
</evidence>
<accession>A0ABV1GCK5</accession>
<reference evidence="2 3" key="1">
    <citation type="submission" date="2024-03" db="EMBL/GenBank/DDBJ databases">
        <title>Human intestinal bacterial collection.</title>
        <authorList>
            <person name="Pauvert C."/>
            <person name="Hitch T.C.A."/>
            <person name="Clavel T."/>
        </authorList>
    </citation>
    <scope>NUCLEOTIDE SEQUENCE [LARGE SCALE GENOMIC DNA]</scope>
    <source>
        <strain evidence="2 3">CLA-JM-H11</strain>
    </source>
</reference>